<keyword evidence="7" id="KW-0446">Lipid-binding</keyword>
<dbReference type="AlphaFoldDB" id="A0A835HY76"/>
<comment type="caution">
    <text evidence="12">The sequence shown here is derived from an EMBL/GenBank/DDBJ whole genome shotgun (WGS) entry which is preliminary data.</text>
</comment>
<dbReference type="InterPro" id="IPR056794">
    <property type="entry name" value="PATL1-6_C_GOLD"/>
</dbReference>
<organism evidence="12 13">
    <name type="scientific">Coptis chinensis</name>
    <dbReference type="NCBI Taxonomy" id="261450"/>
    <lineage>
        <taxon>Eukaryota</taxon>
        <taxon>Viridiplantae</taxon>
        <taxon>Streptophyta</taxon>
        <taxon>Embryophyta</taxon>
        <taxon>Tracheophyta</taxon>
        <taxon>Spermatophyta</taxon>
        <taxon>Magnoliopsida</taxon>
        <taxon>Ranunculales</taxon>
        <taxon>Ranunculaceae</taxon>
        <taxon>Coptidoideae</taxon>
        <taxon>Coptis</taxon>
    </lineage>
</organism>
<dbReference type="EMBL" id="JADFTS010000004">
    <property type="protein sequence ID" value="KAF9607876.1"/>
    <property type="molecule type" value="Genomic_DNA"/>
</dbReference>
<evidence type="ECO:0000256" key="2">
    <source>
        <dbReference type="ARBA" id="ARBA00004496"/>
    </source>
</evidence>
<evidence type="ECO:0000256" key="7">
    <source>
        <dbReference type="ARBA" id="ARBA00023121"/>
    </source>
</evidence>
<dbReference type="GO" id="GO:0008289">
    <property type="term" value="F:lipid binding"/>
    <property type="evidence" value="ECO:0007669"/>
    <property type="project" value="UniProtKB-KW"/>
</dbReference>
<dbReference type="OrthoDB" id="75724at2759"/>
<evidence type="ECO:0000256" key="9">
    <source>
        <dbReference type="ARBA" id="ARBA00023306"/>
    </source>
</evidence>
<dbReference type="Pfam" id="PF00650">
    <property type="entry name" value="CRAL_TRIO"/>
    <property type="match status" value="1"/>
</dbReference>
<sequence length="444" mass="51248">FSGRYRKSIAMTKEDETFSSRISQESQETADSIFSDEIYTRPTELKPPVKKALLNFRCKLQDAILGNYIYGRSYGHTQSLILGSDLDDDSLVLLEDIRDISLWGIPLLPSKGHEGTDMILLKFLQAKDYKVNEAFEMLRDMLKWRKEFRTDTILDENISLHLKNVGYVDNTDRKGHPVCYLIYGALKEREMCSTFGSGENCKEFLRWRVQVMEKCVQELSFKPGGVNSIVQVTDLKNSPGPGTKELRIFGKKAYMLLEEYYPELTYKSIYVNVPFWYYAYHSVFTRLLSQRAKSKFVFARASRVTKTLIKYISPENLPVQYGGLKRENDNEFSPENPVLELVVKPGCIDSIQVPVPEPGVSVVWDLTLVGSDMCYKEEFVPDDDCSYNILIQKEKKFSGSVRNSFYISEPGRILLTIDNMTFKKKRVYYRLKIKPTVPMYISLK</sequence>
<evidence type="ECO:0008006" key="14">
    <source>
        <dbReference type="Google" id="ProtNLM"/>
    </source>
</evidence>
<name>A0A835HY76_9MAGN</name>
<comment type="similarity">
    <text evidence="3">Belongs to the patellin family.</text>
</comment>
<evidence type="ECO:0000259" key="11">
    <source>
        <dbReference type="PROSITE" id="PS50866"/>
    </source>
</evidence>
<evidence type="ECO:0000256" key="3">
    <source>
        <dbReference type="ARBA" id="ARBA00007155"/>
    </source>
</evidence>
<dbReference type="InterPro" id="IPR044834">
    <property type="entry name" value="PATL"/>
</dbReference>
<evidence type="ECO:0000256" key="1">
    <source>
        <dbReference type="ARBA" id="ARBA00004370"/>
    </source>
</evidence>
<protein>
    <recommendedName>
        <fullName evidence="14">Patellin-4</fullName>
    </recommendedName>
</protein>
<dbReference type="CDD" id="cd00170">
    <property type="entry name" value="SEC14"/>
    <property type="match status" value="1"/>
</dbReference>
<dbReference type="PROSITE" id="PS50866">
    <property type="entry name" value="GOLD"/>
    <property type="match status" value="1"/>
</dbReference>
<keyword evidence="6" id="KW-0132">Cell division</keyword>
<proteinExistence type="inferred from homology"/>
<dbReference type="PROSITE" id="PS50191">
    <property type="entry name" value="CRAL_TRIO"/>
    <property type="match status" value="1"/>
</dbReference>
<keyword evidence="4" id="KW-0813">Transport</keyword>
<feature type="domain" description="CRAL-TRIO" evidence="10">
    <location>
        <begin position="155"/>
        <end position="329"/>
    </location>
</feature>
<dbReference type="InterPro" id="IPR011074">
    <property type="entry name" value="CRAL/TRIO_N_dom"/>
</dbReference>
<reference evidence="12 13" key="1">
    <citation type="submission" date="2020-10" db="EMBL/GenBank/DDBJ databases">
        <title>The Coptis chinensis genome and diversification of protoberbering-type alkaloids.</title>
        <authorList>
            <person name="Wang B."/>
            <person name="Shu S."/>
            <person name="Song C."/>
            <person name="Liu Y."/>
        </authorList>
    </citation>
    <scope>NUCLEOTIDE SEQUENCE [LARGE SCALE GENOMIC DNA]</scope>
    <source>
        <strain evidence="12">HL-2020</strain>
        <tissue evidence="12">Leaf</tissue>
    </source>
</reference>
<gene>
    <name evidence="12" type="ORF">IFM89_003580</name>
</gene>
<dbReference type="SMART" id="SM00516">
    <property type="entry name" value="SEC14"/>
    <property type="match status" value="1"/>
</dbReference>
<accession>A0A835HY76</accession>
<keyword evidence="5" id="KW-0963">Cytoplasm</keyword>
<evidence type="ECO:0000313" key="12">
    <source>
        <dbReference type="EMBL" id="KAF9607876.1"/>
    </source>
</evidence>
<dbReference type="Pfam" id="PF25099">
    <property type="entry name" value="GOLD_PATL1_C"/>
    <property type="match status" value="1"/>
</dbReference>
<evidence type="ECO:0000313" key="13">
    <source>
        <dbReference type="Proteomes" id="UP000631114"/>
    </source>
</evidence>
<dbReference type="PANTHER" id="PTHR45932:SF3">
    <property type="entry name" value="PATELLIN-4-LIKE"/>
    <property type="match status" value="1"/>
</dbReference>
<feature type="domain" description="GOLD" evidence="11">
    <location>
        <begin position="335"/>
        <end position="433"/>
    </location>
</feature>
<comment type="subcellular location">
    <subcellularLocation>
        <location evidence="2">Cytoplasm</location>
    </subcellularLocation>
    <subcellularLocation>
        <location evidence="1">Membrane</location>
    </subcellularLocation>
</comment>
<dbReference type="Gene3D" id="3.40.525.10">
    <property type="entry name" value="CRAL-TRIO lipid binding domain"/>
    <property type="match status" value="1"/>
</dbReference>
<evidence type="ECO:0000256" key="6">
    <source>
        <dbReference type="ARBA" id="ARBA00022618"/>
    </source>
</evidence>
<evidence type="ECO:0000256" key="4">
    <source>
        <dbReference type="ARBA" id="ARBA00022448"/>
    </source>
</evidence>
<dbReference type="SUPFAM" id="SSF52087">
    <property type="entry name" value="CRAL/TRIO domain"/>
    <property type="match status" value="1"/>
</dbReference>
<dbReference type="InterPro" id="IPR036865">
    <property type="entry name" value="CRAL-TRIO_dom_sf"/>
</dbReference>
<dbReference type="GO" id="GO:0005737">
    <property type="term" value="C:cytoplasm"/>
    <property type="evidence" value="ECO:0007669"/>
    <property type="project" value="UniProtKB-SubCell"/>
</dbReference>
<feature type="non-terminal residue" evidence="12">
    <location>
        <position position="444"/>
    </location>
</feature>
<dbReference type="InterPro" id="IPR001251">
    <property type="entry name" value="CRAL-TRIO_dom"/>
</dbReference>
<keyword evidence="8" id="KW-0472">Membrane</keyword>
<evidence type="ECO:0000259" key="10">
    <source>
        <dbReference type="PROSITE" id="PS50191"/>
    </source>
</evidence>
<dbReference type="InterPro" id="IPR036273">
    <property type="entry name" value="CRAL/TRIO_N_dom_sf"/>
</dbReference>
<dbReference type="GO" id="GO:0051301">
    <property type="term" value="P:cell division"/>
    <property type="evidence" value="ECO:0007669"/>
    <property type="project" value="UniProtKB-KW"/>
</dbReference>
<keyword evidence="13" id="KW-1185">Reference proteome</keyword>
<evidence type="ECO:0000256" key="5">
    <source>
        <dbReference type="ARBA" id="ARBA00022490"/>
    </source>
</evidence>
<keyword evidence="9" id="KW-0131">Cell cycle</keyword>
<dbReference type="SUPFAM" id="SSF46938">
    <property type="entry name" value="CRAL/TRIO N-terminal domain"/>
    <property type="match status" value="1"/>
</dbReference>
<dbReference type="PANTHER" id="PTHR45932">
    <property type="entry name" value="PATELLIN-1"/>
    <property type="match status" value="1"/>
</dbReference>
<dbReference type="Pfam" id="PF03765">
    <property type="entry name" value="CRAL_TRIO_N"/>
    <property type="match status" value="1"/>
</dbReference>
<dbReference type="InterPro" id="IPR009038">
    <property type="entry name" value="GOLD_dom"/>
</dbReference>
<dbReference type="GO" id="GO:0016020">
    <property type="term" value="C:membrane"/>
    <property type="evidence" value="ECO:0007669"/>
    <property type="project" value="UniProtKB-SubCell"/>
</dbReference>
<dbReference type="Proteomes" id="UP000631114">
    <property type="component" value="Unassembled WGS sequence"/>
</dbReference>
<evidence type="ECO:0000256" key="8">
    <source>
        <dbReference type="ARBA" id="ARBA00023136"/>
    </source>
</evidence>
<dbReference type="SMART" id="SM01100">
    <property type="entry name" value="CRAL_TRIO_N"/>
    <property type="match status" value="1"/>
</dbReference>